<dbReference type="EMBL" id="NOWF01000003">
    <property type="protein sequence ID" value="OYD08471.1"/>
    <property type="molecule type" value="Genomic_DNA"/>
</dbReference>
<keyword evidence="2" id="KW-1185">Reference proteome</keyword>
<sequence length="93" mass="10503">MIKEGRQVWQGALEQLAGRPTWIYTVRNADSALRAVGGAFPVTRLDEKRIEAAICEEEVESLNGWLLSRGIGVLGIEKRTRRLEDAFVEMMSR</sequence>
<evidence type="ECO:0000313" key="2">
    <source>
        <dbReference type="Proteomes" id="UP000215459"/>
    </source>
</evidence>
<dbReference type="Proteomes" id="UP000215459">
    <property type="component" value="Unassembled WGS sequence"/>
</dbReference>
<comment type="caution">
    <text evidence="1">The sequence shown here is derived from an EMBL/GenBank/DDBJ whole genome shotgun (WGS) entry which is preliminary data.</text>
</comment>
<evidence type="ECO:0000313" key="1">
    <source>
        <dbReference type="EMBL" id="OYD08471.1"/>
    </source>
</evidence>
<organism evidence="1 2">
    <name type="scientific">Paludifilum halophilum</name>
    <dbReference type="NCBI Taxonomy" id="1642702"/>
    <lineage>
        <taxon>Bacteria</taxon>
        <taxon>Bacillati</taxon>
        <taxon>Bacillota</taxon>
        <taxon>Bacilli</taxon>
        <taxon>Bacillales</taxon>
        <taxon>Thermoactinomycetaceae</taxon>
        <taxon>Paludifilum</taxon>
    </lineage>
</organism>
<accession>A0A235B888</accession>
<reference evidence="1 2" key="1">
    <citation type="submission" date="2017-07" db="EMBL/GenBank/DDBJ databases">
        <title>The genome sequence of Paludifilum halophilum highlights mechanisms for microbial adaptation to high salt environemnts.</title>
        <authorList>
            <person name="Belbahri L."/>
        </authorList>
    </citation>
    <scope>NUCLEOTIDE SEQUENCE [LARGE SCALE GENOMIC DNA]</scope>
    <source>
        <strain evidence="1 2">DSM 102817</strain>
    </source>
</reference>
<name>A0A235B888_9BACL</name>
<dbReference type="AlphaFoldDB" id="A0A235B888"/>
<protein>
    <submittedName>
        <fullName evidence="1">Uncharacterized protein</fullName>
    </submittedName>
</protein>
<proteinExistence type="predicted"/>
<gene>
    <name evidence="1" type="ORF">CHM34_06480</name>
</gene>